<keyword evidence="2" id="KW-1185">Reference proteome</keyword>
<sequence>MGQAARRVNSFEVAELVREFRSGRKIPFSKYNESLDDFRYDESSIKTWDDRLES</sequence>
<dbReference type="EMBL" id="BAABGA010000022">
    <property type="protein sequence ID" value="GAA4450901.1"/>
    <property type="molecule type" value="Genomic_DNA"/>
</dbReference>
<gene>
    <name evidence="1" type="ORF">GCM10023156_17720</name>
</gene>
<proteinExistence type="predicted"/>
<dbReference type="Proteomes" id="UP001500840">
    <property type="component" value="Unassembled WGS sequence"/>
</dbReference>
<protein>
    <submittedName>
        <fullName evidence="1">Uncharacterized protein</fullName>
    </submittedName>
</protein>
<reference evidence="2" key="1">
    <citation type="journal article" date="2019" name="Int. J. Syst. Evol. Microbiol.">
        <title>The Global Catalogue of Microorganisms (GCM) 10K type strain sequencing project: providing services to taxonomists for standard genome sequencing and annotation.</title>
        <authorList>
            <consortium name="The Broad Institute Genomics Platform"/>
            <consortium name="The Broad Institute Genome Sequencing Center for Infectious Disease"/>
            <person name="Wu L."/>
            <person name="Ma J."/>
        </authorList>
    </citation>
    <scope>NUCLEOTIDE SEQUENCE [LARGE SCALE GENOMIC DNA]</scope>
    <source>
        <strain evidence="2">JCM 17759</strain>
    </source>
</reference>
<name>A0ABP8MHR8_9BACT</name>
<evidence type="ECO:0000313" key="2">
    <source>
        <dbReference type="Proteomes" id="UP001500840"/>
    </source>
</evidence>
<organism evidence="1 2">
    <name type="scientific">Novipirellula rosea</name>
    <dbReference type="NCBI Taxonomy" id="1031540"/>
    <lineage>
        <taxon>Bacteria</taxon>
        <taxon>Pseudomonadati</taxon>
        <taxon>Planctomycetota</taxon>
        <taxon>Planctomycetia</taxon>
        <taxon>Pirellulales</taxon>
        <taxon>Pirellulaceae</taxon>
        <taxon>Novipirellula</taxon>
    </lineage>
</organism>
<evidence type="ECO:0000313" key="1">
    <source>
        <dbReference type="EMBL" id="GAA4450901.1"/>
    </source>
</evidence>
<accession>A0ABP8MHR8</accession>
<comment type="caution">
    <text evidence="1">The sequence shown here is derived from an EMBL/GenBank/DDBJ whole genome shotgun (WGS) entry which is preliminary data.</text>
</comment>